<name>A0A2T7BBB0_9BACT</name>
<dbReference type="EMBL" id="QCYK01000004">
    <property type="protein sequence ID" value="PUZ21679.1"/>
    <property type="molecule type" value="Genomic_DNA"/>
</dbReference>
<evidence type="ECO:0000256" key="1">
    <source>
        <dbReference type="SAM" id="SignalP"/>
    </source>
</evidence>
<dbReference type="RefSeq" id="WP_108689331.1">
    <property type="nucleotide sequence ID" value="NZ_QCYK01000004.1"/>
</dbReference>
<evidence type="ECO:0000313" key="2">
    <source>
        <dbReference type="EMBL" id="PUZ21679.1"/>
    </source>
</evidence>
<dbReference type="Proteomes" id="UP000244450">
    <property type="component" value="Unassembled WGS sequence"/>
</dbReference>
<gene>
    <name evidence="2" type="ORF">DCC81_24115</name>
</gene>
<dbReference type="Gene3D" id="2.180.10.10">
    <property type="entry name" value="RHS repeat-associated core"/>
    <property type="match status" value="1"/>
</dbReference>
<dbReference type="PROSITE" id="PS51257">
    <property type="entry name" value="PROKAR_LIPOPROTEIN"/>
    <property type="match status" value="1"/>
</dbReference>
<dbReference type="AlphaFoldDB" id="A0A2T7BBB0"/>
<keyword evidence="1" id="KW-0732">Signal</keyword>
<keyword evidence="3" id="KW-1185">Reference proteome</keyword>
<protein>
    <recommendedName>
        <fullName evidence="4">YD repeat-containing protein</fullName>
    </recommendedName>
</protein>
<proteinExistence type="predicted"/>
<dbReference type="OrthoDB" id="1046747at2"/>
<organism evidence="2 3">
    <name type="scientific">Chitinophaga parva</name>
    <dbReference type="NCBI Taxonomy" id="2169414"/>
    <lineage>
        <taxon>Bacteria</taxon>
        <taxon>Pseudomonadati</taxon>
        <taxon>Bacteroidota</taxon>
        <taxon>Chitinophagia</taxon>
        <taxon>Chitinophagales</taxon>
        <taxon>Chitinophagaceae</taxon>
        <taxon>Chitinophaga</taxon>
    </lineage>
</organism>
<comment type="caution">
    <text evidence="2">The sequence shown here is derived from an EMBL/GenBank/DDBJ whole genome shotgun (WGS) entry which is preliminary data.</text>
</comment>
<feature type="signal peptide" evidence="1">
    <location>
        <begin position="1"/>
        <end position="23"/>
    </location>
</feature>
<evidence type="ECO:0008006" key="4">
    <source>
        <dbReference type="Google" id="ProtNLM"/>
    </source>
</evidence>
<reference evidence="2 3" key="1">
    <citation type="submission" date="2018-04" db="EMBL/GenBank/DDBJ databases">
        <title>Chitinophaga fuyangensis sp. nov., isolated from soil in a chemical factory.</title>
        <authorList>
            <person name="Chen K."/>
        </authorList>
    </citation>
    <scope>NUCLEOTIDE SEQUENCE [LARGE SCALE GENOMIC DNA]</scope>
    <source>
        <strain evidence="2 3">LY-1</strain>
    </source>
</reference>
<feature type="chain" id="PRO_5015661116" description="YD repeat-containing protein" evidence="1">
    <location>
        <begin position="24"/>
        <end position="304"/>
    </location>
</feature>
<evidence type="ECO:0000313" key="3">
    <source>
        <dbReference type="Proteomes" id="UP000244450"/>
    </source>
</evidence>
<sequence length="304" mass="34916">MCKLSIRHLAITCLLLTTLTACHTRSNKRLNETALQDSWYALQLQWKVKTMTQYEYIARNGEKPGSYYRKDVFNFNTDGYLSENLIYFNQGAYRDLKQVSLYLRQEYEYDDRENLVEKKAYAGDGHLNYSERFVYDDHNSLTRQTGVNGGGIDTFRISYQNKYNTGGQITERRTFAGHPAKAVSKELYTYNANGNLASEKKYASDPVKKNFYLLNSTASTYNGDWLLIKQVKKDATAGTETTLTYDLKGNVLKSLVKDDAGNIDNEATDVITYEFDKKGNWTSKTVADANGNMKAYYKRELVYF</sequence>
<accession>A0A2T7BBB0</accession>